<dbReference type="InterPro" id="IPR050839">
    <property type="entry name" value="Rho-assoc_Ser/Thr_Kinase"/>
</dbReference>
<dbReference type="InterPro" id="IPR046349">
    <property type="entry name" value="C1-like_sf"/>
</dbReference>
<dbReference type="InterPro" id="IPR011993">
    <property type="entry name" value="PH-like_dom_sf"/>
</dbReference>
<dbReference type="SUPFAM" id="SSF50729">
    <property type="entry name" value="PH domain-like"/>
    <property type="match status" value="1"/>
</dbReference>
<dbReference type="Proteomes" id="UP000050761">
    <property type="component" value="Unassembled WGS sequence"/>
</dbReference>
<feature type="coiled-coil region" evidence="6">
    <location>
        <begin position="2"/>
        <end position="218"/>
    </location>
</feature>
<dbReference type="PANTHER" id="PTHR22988">
    <property type="entry name" value="MYOTONIC DYSTROPHY S/T KINASE-RELATED"/>
    <property type="match status" value="1"/>
</dbReference>
<dbReference type="PROSITE" id="PS50081">
    <property type="entry name" value="ZF_DAG_PE_2"/>
    <property type="match status" value="1"/>
</dbReference>
<reference evidence="11" key="1">
    <citation type="submission" date="2019-09" db="UniProtKB">
        <authorList>
            <consortium name="WormBaseParasite"/>
        </authorList>
    </citation>
    <scope>IDENTIFICATION</scope>
</reference>
<sequence length="937" mass="107003">LRKRAETMRQKALDECAEVTNRLREAERELERQRAADVELKHLVSEKERLEMKIRYLNDELRETHNDYRSELAQLARQISETKHQDVTDNEEYVVKIDELKTQLAQMDNSSRSVKRQLDELKQDNQKLQEQVSASVARELEVTNENKKLRSGLTDAVGKIEQYKHEAERSKEVCEEMAEQLGVSEERISKLEEEVINLEDMLREKEKLEAYLQSQVKAKDMPKLSRRSTLLRTPSETSLEVVDPVVVEELENEKSNLLKELEEKKKGYRALQKCKRREEEVEEIAELMSRKMMPPPVPKGSRVQPTAAYTDTITRHPMTGLQWKSVADIRYTCHQKKASTLAAGTPQKAIMRHDIPHRWTELRHFGLFSIKCAVCFIGVPTLAKKKRCAHCGIIVHSQCSKRVVNTCGLPDLCANYYLDSHIAPSGRMNGWVRLFRDDCSVREWQSAWGEMDEKRLTFYDNDSVQNDLRKPFLTVRISTLLGLDSPPFASDCFQVDLEKELRIVRVGSEVPVKTDSGQVSHNIVHLKTESRNIYILAPSMQTAKRWAEALQNASTRRMMLTRRPSSFSEQSCILVLSKPNNLTIHTTCIIDDYLLIGAQSGLFFTQLSSARVPVRIGGFNSVTAMECLSDLNILALVIDQRRSLALLPLPALKLALNASQPSIRADVLAGFDYLHALAYHQQDGQRYLCAATSAKIHVLKYNAARDVFTGHQLQCQECSSLEVIETREPAMCMQSTASGFFFGSDSFYCVHFSRAQMEPIRLAESNIADYPIALLPIRDDEVLLAYQRWIDYEISCVPMARFADYGLFVNLRGERTRNHVVEWEHMPMEFGESTFMQILSVFTAPYLYVVHYDSIEILQVADYTGPDSRTILDEREVFECKNAHVVCCRPNGDVLISISNTDSVELHRFNATNSKRSAVKRKGLTATTFDKRSKVAA</sequence>
<dbReference type="InterPro" id="IPR002219">
    <property type="entry name" value="PKC_DAG/PE"/>
</dbReference>
<dbReference type="Gene3D" id="2.30.29.30">
    <property type="entry name" value="Pleckstrin-homology domain (PH domain)/Phosphotyrosine-binding domain (PTB)"/>
    <property type="match status" value="1"/>
</dbReference>
<dbReference type="PROSITE" id="PS50219">
    <property type="entry name" value="CNH"/>
    <property type="match status" value="1"/>
</dbReference>
<keyword evidence="6" id="KW-0175">Coiled coil</keyword>
<name>A0A183GHI5_HELPZ</name>
<feature type="domain" description="CNH" evidence="9">
    <location>
        <begin position="579"/>
        <end position="886"/>
    </location>
</feature>
<evidence type="ECO:0000256" key="5">
    <source>
        <dbReference type="ARBA" id="ARBA00048679"/>
    </source>
</evidence>
<evidence type="ECO:0000259" key="8">
    <source>
        <dbReference type="PROSITE" id="PS50081"/>
    </source>
</evidence>
<organism evidence="10 11">
    <name type="scientific">Heligmosomoides polygyrus</name>
    <name type="common">Parasitic roundworm</name>
    <dbReference type="NCBI Taxonomy" id="6339"/>
    <lineage>
        <taxon>Eukaryota</taxon>
        <taxon>Metazoa</taxon>
        <taxon>Ecdysozoa</taxon>
        <taxon>Nematoda</taxon>
        <taxon>Chromadorea</taxon>
        <taxon>Rhabditida</taxon>
        <taxon>Rhabditina</taxon>
        <taxon>Rhabditomorpha</taxon>
        <taxon>Strongyloidea</taxon>
        <taxon>Heligmosomidae</taxon>
        <taxon>Heligmosomoides</taxon>
    </lineage>
</organism>
<evidence type="ECO:0000259" key="9">
    <source>
        <dbReference type="PROSITE" id="PS50219"/>
    </source>
</evidence>
<dbReference type="PANTHER" id="PTHR22988:SF71">
    <property type="entry name" value="CITRON RHO-INTERACTING KINASE"/>
    <property type="match status" value="1"/>
</dbReference>
<dbReference type="Pfam" id="PF00780">
    <property type="entry name" value="CNH"/>
    <property type="match status" value="1"/>
</dbReference>
<accession>A0A183GHI5</accession>
<evidence type="ECO:0000256" key="1">
    <source>
        <dbReference type="ARBA" id="ARBA00022553"/>
    </source>
</evidence>
<comment type="catalytic activity">
    <reaction evidence="5">
        <text>L-seryl-[protein] + ATP = O-phospho-L-seryl-[protein] + ADP + H(+)</text>
        <dbReference type="Rhea" id="RHEA:17989"/>
        <dbReference type="Rhea" id="RHEA-COMP:9863"/>
        <dbReference type="Rhea" id="RHEA-COMP:11604"/>
        <dbReference type="ChEBI" id="CHEBI:15378"/>
        <dbReference type="ChEBI" id="CHEBI:29999"/>
        <dbReference type="ChEBI" id="CHEBI:30616"/>
        <dbReference type="ChEBI" id="CHEBI:83421"/>
        <dbReference type="ChEBI" id="CHEBI:456216"/>
        <dbReference type="EC" id="2.7.11.1"/>
    </reaction>
</comment>
<dbReference type="WBParaSite" id="HPBE_0002202501-mRNA-1">
    <property type="protein sequence ID" value="HPBE_0002202501-mRNA-1"/>
    <property type="gene ID" value="HPBE_0002202501"/>
</dbReference>
<dbReference type="SMART" id="SM00233">
    <property type="entry name" value="PH"/>
    <property type="match status" value="1"/>
</dbReference>
<dbReference type="InterPro" id="IPR001849">
    <property type="entry name" value="PH_domain"/>
</dbReference>
<dbReference type="SMART" id="SM00036">
    <property type="entry name" value="CNH"/>
    <property type="match status" value="1"/>
</dbReference>
<evidence type="ECO:0000256" key="6">
    <source>
        <dbReference type="SAM" id="Coils"/>
    </source>
</evidence>
<evidence type="ECO:0000256" key="2">
    <source>
        <dbReference type="ARBA" id="ARBA00022723"/>
    </source>
</evidence>
<dbReference type="AlphaFoldDB" id="A0A183GHI5"/>
<evidence type="ECO:0000256" key="4">
    <source>
        <dbReference type="ARBA" id="ARBA00047899"/>
    </source>
</evidence>
<keyword evidence="1" id="KW-0597">Phosphoprotein</keyword>
<dbReference type="GO" id="GO:0005737">
    <property type="term" value="C:cytoplasm"/>
    <property type="evidence" value="ECO:0007669"/>
    <property type="project" value="TreeGrafter"/>
</dbReference>
<comment type="catalytic activity">
    <reaction evidence="4">
        <text>L-threonyl-[protein] + ATP = O-phospho-L-threonyl-[protein] + ADP + H(+)</text>
        <dbReference type="Rhea" id="RHEA:46608"/>
        <dbReference type="Rhea" id="RHEA-COMP:11060"/>
        <dbReference type="Rhea" id="RHEA-COMP:11605"/>
        <dbReference type="ChEBI" id="CHEBI:15378"/>
        <dbReference type="ChEBI" id="CHEBI:30013"/>
        <dbReference type="ChEBI" id="CHEBI:30616"/>
        <dbReference type="ChEBI" id="CHEBI:61977"/>
        <dbReference type="ChEBI" id="CHEBI:456216"/>
        <dbReference type="EC" id="2.7.11.1"/>
    </reaction>
</comment>
<evidence type="ECO:0000313" key="10">
    <source>
        <dbReference type="Proteomes" id="UP000050761"/>
    </source>
</evidence>
<dbReference type="InterPro" id="IPR001180">
    <property type="entry name" value="CNH_dom"/>
</dbReference>
<evidence type="ECO:0000313" key="11">
    <source>
        <dbReference type="WBParaSite" id="HPBE_0002202501-mRNA-1"/>
    </source>
</evidence>
<evidence type="ECO:0000259" key="7">
    <source>
        <dbReference type="PROSITE" id="PS50003"/>
    </source>
</evidence>
<dbReference type="GO" id="GO:0031032">
    <property type="term" value="P:actomyosin structure organization"/>
    <property type="evidence" value="ECO:0007669"/>
    <property type="project" value="TreeGrafter"/>
</dbReference>
<dbReference type="SMART" id="SM00109">
    <property type="entry name" value="C1"/>
    <property type="match status" value="1"/>
</dbReference>
<feature type="domain" description="PH" evidence="7">
    <location>
        <begin position="425"/>
        <end position="555"/>
    </location>
</feature>
<feature type="domain" description="Phorbol-ester/DAG-type" evidence="8">
    <location>
        <begin position="356"/>
        <end position="407"/>
    </location>
</feature>
<dbReference type="SUPFAM" id="SSF57889">
    <property type="entry name" value="Cysteine-rich domain"/>
    <property type="match status" value="1"/>
</dbReference>
<dbReference type="GO" id="GO:0004674">
    <property type="term" value="F:protein serine/threonine kinase activity"/>
    <property type="evidence" value="ECO:0007669"/>
    <property type="project" value="UniProtKB-EC"/>
</dbReference>
<evidence type="ECO:0000256" key="3">
    <source>
        <dbReference type="ARBA" id="ARBA00022833"/>
    </source>
</evidence>
<protein>
    <submittedName>
        <fullName evidence="11">Phorbol-ester/DAG-type domain-containing protein</fullName>
    </submittedName>
</protein>
<dbReference type="PROSITE" id="PS50003">
    <property type="entry name" value="PH_DOMAIN"/>
    <property type="match status" value="1"/>
</dbReference>
<keyword evidence="10" id="KW-1185">Reference proteome</keyword>
<keyword evidence="2" id="KW-0479">Metal-binding</keyword>
<keyword evidence="3" id="KW-0862">Zinc</keyword>
<dbReference type="GO" id="GO:0005856">
    <property type="term" value="C:cytoskeleton"/>
    <property type="evidence" value="ECO:0007669"/>
    <property type="project" value="TreeGrafter"/>
</dbReference>
<feature type="coiled-coil region" evidence="6">
    <location>
        <begin position="247"/>
        <end position="291"/>
    </location>
</feature>
<dbReference type="GO" id="GO:0046872">
    <property type="term" value="F:metal ion binding"/>
    <property type="evidence" value="ECO:0007669"/>
    <property type="project" value="UniProtKB-KW"/>
</dbReference>
<proteinExistence type="predicted"/>